<keyword evidence="6" id="KW-0732">Signal</keyword>
<keyword evidence="8" id="KW-1185">Reference proteome</keyword>
<keyword evidence="2" id="KW-0719">Serine esterase</keyword>
<dbReference type="Proteomes" id="UP001652582">
    <property type="component" value="Chromosome 7"/>
</dbReference>
<dbReference type="PROSITE" id="PS00941">
    <property type="entry name" value="CARBOXYLESTERASE_B_2"/>
    <property type="match status" value="1"/>
</dbReference>
<name>A0ABM3LHQ1_BICAN</name>
<feature type="chain" id="PRO_5044974190" description="Carboxylic ester hydrolase" evidence="6">
    <location>
        <begin position="27"/>
        <end position="560"/>
    </location>
</feature>
<feature type="domain" description="Carboxylesterase type B" evidence="7">
    <location>
        <begin position="28"/>
        <end position="549"/>
    </location>
</feature>
<feature type="signal peptide" evidence="6">
    <location>
        <begin position="1"/>
        <end position="26"/>
    </location>
</feature>
<dbReference type="InterPro" id="IPR050309">
    <property type="entry name" value="Type-B_Carboxylest/Lipase"/>
</dbReference>
<dbReference type="EC" id="3.1.1.-" evidence="6"/>
<reference evidence="9" key="1">
    <citation type="submission" date="2025-08" db="UniProtKB">
        <authorList>
            <consortium name="RefSeq"/>
        </authorList>
    </citation>
    <scope>IDENTIFICATION</scope>
</reference>
<keyword evidence="4" id="KW-1015">Disulfide bond</keyword>
<evidence type="ECO:0000256" key="2">
    <source>
        <dbReference type="ARBA" id="ARBA00022487"/>
    </source>
</evidence>
<evidence type="ECO:0000256" key="1">
    <source>
        <dbReference type="ARBA" id="ARBA00005964"/>
    </source>
</evidence>
<protein>
    <recommendedName>
        <fullName evidence="6">Carboxylic ester hydrolase</fullName>
        <ecNumber evidence="6">3.1.1.-</ecNumber>
    </recommendedName>
</protein>
<evidence type="ECO:0000313" key="9">
    <source>
        <dbReference type="RefSeq" id="XP_052738588.1"/>
    </source>
</evidence>
<organism evidence="8 9">
    <name type="scientific">Bicyclus anynana</name>
    <name type="common">Squinting bush brown butterfly</name>
    <dbReference type="NCBI Taxonomy" id="110368"/>
    <lineage>
        <taxon>Eukaryota</taxon>
        <taxon>Metazoa</taxon>
        <taxon>Ecdysozoa</taxon>
        <taxon>Arthropoda</taxon>
        <taxon>Hexapoda</taxon>
        <taxon>Insecta</taxon>
        <taxon>Pterygota</taxon>
        <taxon>Neoptera</taxon>
        <taxon>Endopterygota</taxon>
        <taxon>Lepidoptera</taxon>
        <taxon>Glossata</taxon>
        <taxon>Ditrysia</taxon>
        <taxon>Papilionoidea</taxon>
        <taxon>Nymphalidae</taxon>
        <taxon>Satyrinae</taxon>
        <taxon>Satyrini</taxon>
        <taxon>Mycalesina</taxon>
        <taxon>Bicyclus</taxon>
    </lineage>
</organism>
<evidence type="ECO:0000256" key="3">
    <source>
        <dbReference type="ARBA" id="ARBA00022801"/>
    </source>
</evidence>
<evidence type="ECO:0000256" key="4">
    <source>
        <dbReference type="ARBA" id="ARBA00023157"/>
    </source>
</evidence>
<gene>
    <name evidence="9" type="primary">LOC112058198</name>
</gene>
<dbReference type="PROSITE" id="PS00122">
    <property type="entry name" value="CARBOXYLESTERASE_B_1"/>
    <property type="match status" value="1"/>
</dbReference>
<dbReference type="InterPro" id="IPR029058">
    <property type="entry name" value="AB_hydrolase_fold"/>
</dbReference>
<evidence type="ECO:0000256" key="6">
    <source>
        <dbReference type="RuleBase" id="RU361235"/>
    </source>
</evidence>
<evidence type="ECO:0000313" key="8">
    <source>
        <dbReference type="Proteomes" id="UP001652582"/>
    </source>
</evidence>
<proteinExistence type="inferred from homology"/>
<evidence type="ECO:0000256" key="5">
    <source>
        <dbReference type="ARBA" id="ARBA00023180"/>
    </source>
</evidence>
<dbReference type="PANTHER" id="PTHR11559">
    <property type="entry name" value="CARBOXYLESTERASE"/>
    <property type="match status" value="1"/>
</dbReference>
<accession>A0ABM3LHQ1</accession>
<evidence type="ECO:0000259" key="7">
    <source>
        <dbReference type="Pfam" id="PF00135"/>
    </source>
</evidence>
<dbReference type="InterPro" id="IPR019819">
    <property type="entry name" value="Carboxylesterase_B_CS"/>
</dbReference>
<dbReference type="GeneID" id="112058198"/>
<comment type="similarity">
    <text evidence="1 6">Belongs to the type-B carboxylesterase/lipase family.</text>
</comment>
<keyword evidence="3 6" id="KW-0378">Hydrolase</keyword>
<dbReference type="Gene3D" id="3.40.50.1820">
    <property type="entry name" value="alpha/beta hydrolase"/>
    <property type="match status" value="1"/>
</dbReference>
<dbReference type="InterPro" id="IPR019826">
    <property type="entry name" value="Carboxylesterase_B_AS"/>
</dbReference>
<dbReference type="InterPro" id="IPR002018">
    <property type="entry name" value="CarbesteraseB"/>
</dbReference>
<keyword evidence="5" id="KW-0325">Glycoprotein</keyword>
<dbReference type="RefSeq" id="XP_052738588.1">
    <property type="nucleotide sequence ID" value="XM_052882628.1"/>
</dbReference>
<sequence length="560" mass="62629">MAALLIKVIGFIVALEIAIVKQNVGAIIVPVEQGLLEGEQKWTITGDTLYYSFKGMPYAAPPIGNLRFKAPLPALSWKGIRNATEHGNVCPQVDKFSNIYTPGSEDCLFLNIYTPSLNPDSPLSVMFFIHGGSYAYGSGNDDNYGPDFLINSNVVVVTINYRLDALGFLCLDTEEVPGNAGMKDQVAALRWVQRNINNFGGDPNSVTIIGQSAGGASCTLHAMSPMSEGLFHRIIPMSGVAISQFSLEFEPKRRAFVLGKILGFETTNTTALLEYLQNATVDQLLNTNSSVLAIEDYISVPFMSYFVPVVEKYFGQERFLIQSPDDSIKNGEIHDMDILIGHTTAEAVVAISEFESTPTIEICDRYREVLVPRNIIYQSSPKTTLELGNLIKKYYNGAQPLSIKTMPQFVRYGTDVLNFDVIRYAKHQSNFADKNSIYLYQFSCMSERNVYSQQGFKYGIYGVAHFDDLMYVFNANKYNLPVNKNETSYKMIQNTCTLLTNFAKYGNPTPDSKLGVEWPKYNTETEMYLDIGEELVVGTKQLSSMVDFWESIYERADLPF</sequence>
<dbReference type="Pfam" id="PF00135">
    <property type="entry name" value="COesterase"/>
    <property type="match status" value="1"/>
</dbReference>
<dbReference type="SUPFAM" id="SSF53474">
    <property type="entry name" value="alpha/beta-Hydrolases"/>
    <property type="match status" value="1"/>
</dbReference>